<dbReference type="Gene3D" id="1.10.238.10">
    <property type="entry name" value="EF-hand"/>
    <property type="match status" value="1"/>
</dbReference>
<comment type="caution">
    <text evidence="3">The sequence shown here is derived from an EMBL/GenBank/DDBJ whole genome shotgun (WGS) entry which is preliminary data.</text>
</comment>
<evidence type="ECO:0000313" key="3">
    <source>
        <dbReference type="EMBL" id="NYT47375.1"/>
    </source>
</evidence>
<dbReference type="SUPFAM" id="SSF47473">
    <property type="entry name" value="EF-hand"/>
    <property type="match status" value="1"/>
</dbReference>
<dbReference type="InterPro" id="IPR018247">
    <property type="entry name" value="EF_Hand_1_Ca_BS"/>
</dbReference>
<organism evidence="3 4">
    <name type="scientific">Candidatus Methanofishera endochildressiae</name>
    <dbReference type="NCBI Taxonomy" id="2738884"/>
    <lineage>
        <taxon>Bacteria</taxon>
        <taxon>Pseudomonadati</taxon>
        <taxon>Pseudomonadota</taxon>
        <taxon>Gammaproteobacteria</taxon>
        <taxon>Candidatus Methanofishera</taxon>
    </lineage>
</organism>
<sequence length="116" mass="12937">MKKIIMGLLPALLALTVFDASAGYSGYIPYTGKSKANPAAEYDQNKDGYITSDEVEVELREDAIEKAIKMQVQGKSQKAIDQVIMNMEDSVEQDAEKIIDKMDTDDDELVEPEEMK</sequence>
<gene>
    <name evidence="3" type="ORF">H0A75_07180</name>
</gene>
<dbReference type="PROSITE" id="PS00018">
    <property type="entry name" value="EF_HAND_1"/>
    <property type="match status" value="1"/>
</dbReference>
<dbReference type="GO" id="GO:0005509">
    <property type="term" value="F:calcium ion binding"/>
    <property type="evidence" value="ECO:0007669"/>
    <property type="project" value="InterPro"/>
</dbReference>
<keyword evidence="1" id="KW-0732">Signal</keyword>
<accession>A0A7Z0MPX7</accession>
<feature type="signal peptide" evidence="1">
    <location>
        <begin position="1"/>
        <end position="22"/>
    </location>
</feature>
<dbReference type="Proteomes" id="UP000537890">
    <property type="component" value="Unassembled WGS sequence"/>
</dbReference>
<dbReference type="EMBL" id="JACCHS010000138">
    <property type="protein sequence ID" value="NYT47375.1"/>
    <property type="molecule type" value="Genomic_DNA"/>
</dbReference>
<evidence type="ECO:0000313" key="4">
    <source>
        <dbReference type="Proteomes" id="UP000537890"/>
    </source>
</evidence>
<dbReference type="InterPro" id="IPR011992">
    <property type="entry name" value="EF-hand-dom_pair"/>
</dbReference>
<feature type="domain" description="EF-hand" evidence="2">
    <location>
        <begin position="90"/>
        <end position="116"/>
    </location>
</feature>
<dbReference type="AlphaFoldDB" id="A0A7Z0MPX7"/>
<protein>
    <recommendedName>
        <fullName evidence="2">EF-hand domain-containing protein</fullName>
    </recommendedName>
</protein>
<feature type="chain" id="PRO_5031425626" description="EF-hand domain-containing protein" evidence="1">
    <location>
        <begin position="23"/>
        <end position="116"/>
    </location>
</feature>
<dbReference type="PROSITE" id="PS50222">
    <property type="entry name" value="EF_HAND_2"/>
    <property type="match status" value="1"/>
</dbReference>
<evidence type="ECO:0000256" key="1">
    <source>
        <dbReference type="SAM" id="SignalP"/>
    </source>
</evidence>
<reference evidence="3 4" key="1">
    <citation type="submission" date="2020-05" db="EMBL/GenBank/DDBJ databases">
        <title>Horizontal transmission and recombination maintain forever young bacterial symbiont genomes.</title>
        <authorList>
            <person name="Russell S.L."/>
            <person name="Pepper-Tunick E."/>
            <person name="Svedberg J."/>
            <person name="Byrne A."/>
            <person name="Ruelas Castillo J."/>
            <person name="Vollmers C."/>
            <person name="Beinart R.A."/>
            <person name="Corbett-Detig R."/>
        </authorList>
    </citation>
    <scope>NUCLEOTIDE SEQUENCE [LARGE SCALE GENOMIC DNA]</scope>
    <source>
        <strain evidence="3">4727-3</strain>
    </source>
</reference>
<proteinExistence type="predicted"/>
<evidence type="ECO:0000259" key="2">
    <source>
        <dbReference type="PROSITE" id="PS50222"/>
    </source>
</evidence>
<dbReference type="InterPro" id="IPR002048">
    <property type="entry name" value="EF_hand_dom"/>
</dbReference>
<name>A0A7Z0MPX7_9GAMM</name>